<accession>A0A8J6PWJ2</accession>
<dbReference type="InterPro" id="IPR009097">
    <property type="entry name" value="Cyclic_Pdiesterase"/>
</dbReference>
<sequence length="226" mass="26479">MNLEEHYNNLYNTSIEKIKNDTYHIDTLIDSKSDNRFGITLLLRPSAAVKTNIQKFLSELKAIEPNQYYYESTDIHITVMSIISCYNGFQLNQINIQDYIEVIKQSLIDSPNIEIQFKGLTASPSCIMLKGFMNNDALNSIRDNLRQNFKTSTLEQSIDKRYAIQTAHATIVRFKNKLENKNEFLKTIEAFKHHNFGTFQVKKLELVYNDWYQKEALVKKLFQFEL</sequence>
<name>A0A8J6PWJ2_9FLAO</name>
<dbReference type="EMBL" id="JACVXD010000009">
    <property type="protein sequence ID" value="MBD0824990.1"/>
    <property type="molecule type" value="Genomic_DNA"/>
</dbReference>
<gene>
    <name evidence="1" type="ORF">ICJ85_13290</name>
</gene>
<protein>
    <submittedName>
        <fullName evidence="1">Mutarotase</fullName>
    </submittedName>
</protein>
<organism evidence="1 2">
    <name type="scientific">Aestuariibaculum marinum</name>
    <dbReference type="NCBI Taxonomy" id="2683592"/>
    <lineage>
        <taxon>Bacteria</taxon>
        <taxon>Pseudomonadati</taxon>
        <taxon>Bacteroidota</taxon>
        <taxon>Flavobacteriia</taxon>
        <taxon>Flavobacteriales</taxon>
        <taxon>Flavobacteriaceae</taxon>
    </lineage>
</organism>
<comment type="caution">
    <text evidence="1">The sequence shown here is derived from an EMBL/GenBank/DDBJ whole genome shotgun (WGS) entry which is preliminary data.</text>
</comment>
<reference evidence="1 2" key="1">
    <citation type="journal article" date="2018" name="J. Microbiol.">
        <title>Aestuariibaculum marinum sp. nov., a marine bacterium isolated from seawater in South Korea.</title>
        <authorList>
            <person name="Choi J."/>
            <person name="Lee D."/>
            <person name="Jang J.H."/>
            <person name="Cha S."/>
            <person name="Seo T."/>
        </authorList>
    </citation>
    <scope>NUCLEOTIDE SEQUENCE [LARGE SCALE GENOMIC DNA]</scope>
    <source>
        <strain evidence="1 2">IP7</strain>
    </source>
</reference>
<dbReference type="RefSeq" id="WP_188224286.1">
    <property type="nucleotide sequence ID" value="NZ_JACVXD010000009.1"/>
</dbReference>
<dbReference type="SUPFAM" id="SSF55144">
    <property type="entry name" value="LigT-like"/>
    <property type="match status" value="1"/>
</dbReference>
<proteinExistence type="predicted"/>
<dbReference type="AlphaFoldDB" id="A0A8J6PWJ2"/>
<keyword evidence="2" id="KW-1185">Reference proteome</keyword>
<evidence type="ECO:0000313" key="2">
    <source>
        <dbReference type="Proteomes" id="UP000621516"/>
    </source>
</evidence>
<dbReference type="Gene3D" id="3.90.1140.10">
    <property type="entry name" value="Cyclic phosphodiesterase"/>
    <property type="match status" value="1"/>
</dbReference>
<dbReference type="Proteomes" id="UP000621516">
    <property type="component" value="Unassembled WGS sequence"/>
</dbReference>
<evidence type="ECO:0000313" key="1">
    <source>
        <dbReference type="EMBL" id="MBD0824990.1"/>
    </source>
</evidence>